<accession>A0A2P7NU91</accession>
<evidence type="ECO:0000313" key="9">
    <source>
        <dbReference type="Proteomes" id="UP000241912"/>
    </source>
</evidence>
<dbReference type="RefSeq" id="WP_106707205.1">
    <property type="nucleotide sequence ID" value="NZ_PXXU01000029.1"/>
</dbReference>
<dbReference type="AlphaFoldDB" id="A0A2P7NU91"/>
<proteinExistence type="predicted"/>
<dbReference type="SUPFAM" id="SSF52540">
    <property type="entry name" value="P-loop containing nucleoside triphosphate hydrolases"/>
    <property type="match status" value="1"/>
</dbReference>
<keyword evidence="2" id="KW-0808">Transferase</keyword>
<keyword evidence="6" id="KW-0472">Membrane</keyword>
<dbReference type="PANTHER" id="PTHR12137">
    <property type="entry name" value="CARBOHYDRATE SULFOTRANSFERASE"/>
    <property type="match status" value="1"/>
</dbReference>
<dbReference type="EMBL" id="PXXU01000029">
    <property type="protein sequence ID" value="PSJ17036.1"/>
    <property type="molecule type" value="Genomic_DNA"/>
</dbReference>
<gene>
    <name evidence="8" type="ORF">C7H79_10410</name>
</gene>
<dbReference type="Pfam" id="PF03567">
    <property type="entry name" value="Sulfotransfer_2"/>
    <property type="match status" value="1"/>
</dbReference>
<dbReference type="InterPro" id="IPR027417">
    <property type="entry name" value="P-loop_NTPase"/>
</dbReference>
<reference evidence="8 9" key="1">
    <citation type="submission" date="2018-03" db="EMBL/GenBank/DDBJ databases">
        <title>Draft genome of Nitrosomonas supralitoralis APG5.</title>
        <authorList>
            <person name="Urakawa H."/>
            <person name="Lopez J.V."/>
        </authorList>
    </citation>
    <scope>NUCLEOTIDE SEQUENCE [LARGE SCALE GENOMIC DNA]</scope>
    <source>
        <strain evidence="8 9">APG5</strain>
    </source>
</reference>
<dbReference type="GO" id="GO:0016020">
    <property type="term" value="C:membrane"/>
    <property type="evidence" value="ECO:0007669"/>
    <property type="project" value="InterPro"/>
</dbReference>
<name>A0A2P7NU91_9PROT</name>
<dbReference type="Proteomes" id="UP000241912">
    <property type="component" value="Unassembled WGS sequence"/>
</dbReference>
<evidence type="ECO:0000256" key="1">
    <source>
        <dbReference type="ARBA" id="ARBA00004323"/>
    </source>
</evidence>
<keyword evidence="4" id="KW-1133">Transmembrane helix</keyword>
<sequence>MQSWLKEAYGKIIPFGIRQDIKGYTRWKQYKLLRQRVSSDGYSLKPYDDLHCIFIHIPKTAGISVCQALFGCLGGGHLTARTYQVIFGAECYKNYFKFAFVRNPWDRLVSAYVFLKKGGLDEQDKIWAREHLDKFDNFQSFVMHGLTSSDIYCGLHFIPQCEYVVNKDNEIDVDFIGRFETLESDFEILAKRLGVSANLSKINHSQKGDYRSYYNDASAEVVAKLYSRDIELFDYSFDH</sequence>
<organism evidence="8 9">
    <name type="scientific">Nitrosomonas supralitoralis</name>
    <dbReference type="NCBI Taxonomy" id="2116706"/>
    <lineage>
        <taxon>Bacteria</taxon>
        <taxon>Pseudomonadati</taxon>
        <taxon>Pseudomonadota</taxon>
        <taxon>Betaproteobacteria</taxon>
        <taxon>Nitrosomonadales</taxon>
        <taxon>Nitrosomonadaceae</taxon>
        <taxon>Nitrosomonas</taxon>
    </lineage>
</organism>
<dbReference type="GO" id="GO:0008146">
    <property type="term" value="F:sulfotransferase activity"/>
    <property type="evidence" value="ECO:0007669"/>
    <property type="project" value="InterPro"/>
</dbReference>
<protein>
    <recommendedName>
        <fullName evidence="10">Sulfotransferase family protein</fullName>
    </recommendedName>
</protein>
<dbReference type="PANTHER" id="PTHR12137:SF54">
    <property type="entry name" value="CARBOHYDRATE SULFOTRANSFERASE"/>
    <property type="match status" value="1"/>
</dbReference>
<evidence type="ECO:0000256" key="7">
    <source>
        <dbReference type="ARBA" id="ARBA00023180"/>
    </source>
</evidence>
<evidence type="ECO:0000256" key="5">
    <source>
        <dbReference type="ARBA" id="ARBA00023034"/>
    </source>
</evidence>
<dbReference type="Gene3D" id="3.40.50.300">
    <property type="entry name" value="P-loop containing nucleotide triphosphate hydrolases"/>
    <property type="match status" value="1"/>
</dbReference>
<evidence type="ECO:0000313" key="8">
    <source>
        <dbReference type="EMBL" id="PSJ17036.1"/>
    </source>
</evidence>
<evidence type="ECO:0008006" key="10">
    <source>
        <dbReference type="Google" id="ProtNLM"/>
    </source>
</evidence>
<dbReference type="OrthoDB" id="288532at2"/>
<keyword evidence="5" id="KW-0333">Golgi apparatus</keyword>
<evidence type="ECO:0000256" key="6">
    <source>
        <dbReference type="ARBA" id="ARBA00023136"/>
    </source>
</evidence>
<evidence type="ECO:0000256" key="3">
    <source>
        <dbReference type="ARBA" id="ARBA00022692"/>
    </source>
</evidence>
<keyword evidence="9" id="KW-1185">Reference proteome</keyword>
<evidence type="ECO:0000256" key="4">
    <source>
        <dbReference type="ARBA" id="ARBA00022989"/>
    </source>
</evidence>
<dbReference type="InterPro" id="IPR005331">
    <property type="entry name" value="Sulfotransferase"/>
</dbReference>
<comment type="subcellular location">
    <subcellularLocation>
        <location evidence="1">Golgi apparatus membrane</location>
        <topology evidence="1">Single-pass type II membrane protein</topology>
    </subcellularLocation>
</comment>
<dbReference type="InterPro" id="IPR018011">
    <property type="entry name" value="Carb_sulfotrans_8-10"/>
</dbReference>
<keyword evidence="7" id="KW-0325">Glycoprotein</keyword>
<comment type="caution">
    <text evidence="8">The sequence shown here is derived from an EMBL/GenBank/DDBJ whole genome shotgun (WGS) entry which is preliminary data.</text>
</comment>
<dbReference type="GO" id="GO:0016051">
    <property type="term" value="P:carbohydrate biosynthetic process"/>
    <property type="evidence" value="ECO:0007669"/>
    <property type="project" value="InterPro"/>
</dbReference>
<evidence type="ECO:0000256" key="2">
    <source>
        <dbReference type="ARBA" id="ARBA00022679"/>
    </source>
</evidence>
<keyword evidence="3" id="KW-0812">Transmembrane</keyword>